<organism evidence="3 4">
    <name type="scientific">Burkholderia gladioli</name>
    <name type="common">Pseudomonas marginata</name>
    <name type="synonym">Phytomonas marginata</name>
    <dbReference type="NCBI Taxonomy" id="28095"/>
    <lineage>
        <taxon>Bacteria</taxon>
        <taxon>Pseudomonadati</taxon>
        <taxon>Pseudomonadota</taxon>
        <taxon>Betaproteobacteria</taxon>
        <taxon>Burkholderiales</taxon>
        <taxon>Burkholderiaceae</taxon>
        <taxon>Burkholderia</taxon>
    </lineage>
</organism>
<dbReference type="GO" id="GO:0008080">
    <property type="term" value="F:N-acetyltransferase activity"/>
    <property type="evidence" value="ECO:0007669"/>
    <property type="project" value="TreeGrafter"/>
</dbReference>
<name>A0A2A7RZN8_BURGA</name>
<dbReference type="SUPFAM" id="SSF55729">
    <property type="entry name" value="Acyl-CoA N-acyltransferases (Nat)"/>
    <property type="match status" value="1"/>
</dbReference>
<dbReference type="Proteomes" id="UP000220629">
    <property type="component" value="Unassembled WGS sequence"/>
</dbReference>
<dbReference type="EMBL" id="PDDY01000004">
    <property type="protein sequence ID" value="PEH36746.1"/>
    <property type="molecule type" value="Genomic_DNA"/>
</dbReference>
<dbReference type="RefSeq" id="WP_013699601.1">
    <property type="nucleotide sequence ID" value="NZ_CADEPP010000011.1"/>
</dbReference>
<dbReference type="Pfam" id="PF00583">
    <property type="entry name" value="Acetyltransf_1"/>
    <property type="match status" value="1"/>
</dbReference>
<dbReference type="PROSITE" id="PS51186">
    <property type="entry name" value="GNAT"/>
    <property type="match status" value="1"/>
</dbReference>
<keyword evidence="1 3" id="KW-0808">Transferase</keyword>
<evidence type="ECO:0000256" key="1">
    <source>
        <dbReference type="ARBA" id="ARBA00022679"/>
    </source>
</evidence>
<dbReference type="AlphaFoldDB" id="A0A2A7RZN8"/>
<sequence>MKDTLVVRYVTPADFNAWLPLWNGYNAFYGRVGETALPRDITELTWRRFFDGYEPMHAMVAESAGEIVGLVHFLYHRHTTLAGPICYLQDLYTLASARGKGVGRALIEAVYREARQDGAERVYWQTHETNQTAMKLYDQLASKSGFLVYRHAL</sequence>
<accession>A0A2A7RZN8</accession>
<evidence type="ECO:0000313" key="3">
    <source>
        <dbReference type="EMBL" id="PEH36746.1"/>
    </source>
</evidence>
<dbReference type="PANTHER" id="PTHR10545:SF42">
    <property type="entry name" value="ACETYLTRANSFERASE"/>
    <property type="match status" value="1"/>
</dbReference>
<keyword evidence="2" id="KW-0012">Acyltransferase</keyword>
<dbReference type="CDD" id="cd04301">
    <property type="entry name" value="NAT_SF"/>
    <property type="match status" value="1"/>
</dbReference>
<comment type="caution">
    <text evidence="3">The sequence shown here is derived from an EMBL/GenBank/DDBJ whole genome shotgun (WGS) entry which is preliminary data.</text>
</comment>
<dbReference type="InterPro" id="IPR016181">
    <property type="entry name" value="Acyl_CoA_acyltransferase"/>
</dbReference>
<dbReference type="PANTHER" id="PTHR10545">
    <property type="entry name" value="DIAMINE N-ACETYLTRANSFERASE"/>
    <property type="match status" value="1"/>
</dbReference>
<dbReference type="Gene3D" id="3.40.630.30">
    <property type="match status" value="1"/>
</dbReference>
<dbReference type="InterPro" id="IPR000182">
    <property type="entry name" value="GNAT_dom"/>
</dbReference>
<evidence type="ECO:0000256" key="2">
    <source>
        <dbReference type="ARBA" id="ARBA00023315"/>
    </source>
</evidence>
<gene>
    <name evidence="3" type="ORF">CRM94_19245</name>
</gene>
<proteinExistence type="predicted"/>
<dbReference type="OMA" id="VHFLYHR"/>
<protein>
    <submittedName>
        <fullName evidence="3">N-acetyltransferase</fullName>
    </submittedName>
</protein>
<evidence type="ECO:0000313" key="4">
    <source>
        <dbReference type="Proteomes" id="UP000220629"/>
    </source>
</evidence>
<dbReference type="InterPro" id="IPR051016">
    <property type="entry name" value="Diverse_Substrate_AcTransf"/>
</dbReference>
<reference evidence="4" key="1">
    <citation type="submission" date="2017-09" db="EMBL/GenBank/DDBJ databases">
        <title>FDA dAtabase for Regulatory Grade micrObial Sequences (FDA-ARGOS): Supporting development and validation of Infectious Disease Dx tests.</title>
        <authorList>
            <person name="Minogue T."/>
            <person name="Wolcott M."/>
            <person name="Wasieloski L."/>
            <person name="Aguilar W."/>
            <person name="Moore D."/>
            <person name="Tallon L."/>
            <person name="Sadzewicz L."/>
            <person name="Ott S."/>
            <person name="Zhao X."/>
            <person name="Nagaraj S."/>
            <person name="Vavikolanu K."/>
            <person name="Aluvathingal J."/>
            <person name="Nadendla S."/>
            <person name="Sichtig H."/>
        </authorList>
    </citation>
    <scope>NUCLEOTIDE SEQUENCE [LARGE SCALE GENOMIC DNA]</scope>
    <source>
        <strain evidence="4">FDAARGOS_390</strain>
    </source>
</reference>